<proteinExistence type="predicted"/>
<organism evidence="1">
    <name type="scientific">marine sediment metagenome</name>
    <dbReference type="NCBI Taxonomy" id="412755"/>
    <lineage>
        <taxon>unclassified sequences</taxon>
        <taxon>metagenomes</taxon>
        <taxon>ecological metagenomes</taxon>
    </lineage>
</organism>
<reference evidence="1" key="1">
    <citation type="journal article" date="2014" name="Front. Microbiol.">
        <title>High frequency of phylogenetically diverse reductive dehalogenase-homologous genes in deep subseafloor sedimentary metagenomes.</title>
        <authorList>
            <person name="Kawai M."/>
            <person name="Futagami T."/>
            <person name="Toyoda A."/>
            <person name="Takaki Y."/>
            <person name="Nishi S."/>
            <person name="Hori S."/>
            <person name="Arai W."/>
            <person name="Tsubouchi T."/>
            <person name="Morono Y."/>
            <person name="Uchiyama I."/>
            <person name="Ito T."/>
            <person name="Fujiyama A."/>
            <person name="Inagaki F."/>
            <person name="Takami H."/>
        </authorList>
    </citation>
    <scope>NUCLEOTIDE SEQUENCE</scope>
    <source>
        <strain evidence="1">Expedition CK06-06</strain>
    </source>
</reference>
<protein>
    <submittedName>
        <fullName evidence="1">Uncharacterized protein</fullName>
    </submittedName>
</protein>
<evidence type="ECO:0000313" key="1">
    <source>
        <dbReference type="EMBL" id="GAG54683.1"/>
    </source>
</evidence>
<accession>X0Z2I2</accession>
<dbReference type="AlphaFoldDB" id="X0Z2I2"/>
<comment type="caution">
    <text evidence="1">The sequence shown here is derived from an EMBL/GenBank/DDBJ whole genome shotgun (WGS) entry which is preliminary data.</text>
</comment>
<dbReference type="EMBL" id="BART01008511">
    <property type="protein sequence ID" value="GAG54683.1"/>
    <property type="molecule type" value="Genomic_DNA"/>
</dbReference>
<name>X0Z2I2_9ZZZZ</name>
<sequence length="94" mass="10827">MNRRDIDMGDVGDDFKALKEHKKLKRQSNTIYSTDKLDELGIKYESKNDGAHLVVEGTYSKIDFWPSTGKFYIRKAKGYARGINNLIKHCSIED</sequence>
<gene>
    <name evidence="1" type="ORF">S01H4_19123</name>
</gene>